<feature type="coiled-coil region" evidence="1">
    <location>
        <begin position="202"/>
        <end position="236"/>
    </location>
</feature>
<evidence type="ECO:0000256" key="1">
    <source>
        <dbReference type="SAM" id="Coils"/>
    </source>
</evidence>
<protein>
    <submittedName>
        <fullName evidence="2">Uncharacterized protein</fullName>
    </submittedName>
</protein>
<reference evidence="2" key="1">
    <citation type="submission" date="2021-03" db="EMBL/GenBank/DDBJ databases">
        <authorList>
            <person name="Bekaert M."/>
        </authorList>
    </citation>
    <scope>NUCLEOTIDE SEQUENCE</scope>
</reference>
<proteinExistence type="predicted"/>
<keyword evidence="3" id="KW-1185">Reference proteome</keyword>
<accession>A0A8S3S440</accession>
<sequence>MIELAEGYELALKSLKAFNFEIEEEVHQNETELCKFGILKSTEDSKYELEKQNVLKREKILKDEVEKHAIKLLKELDQRKESLMKSVNDAKNRSEKINKDLDIQKKTLGQAIHSNNANQVFSRYSEEKTSRQQRIDPVNSIFQRLPKFVPGKQVVQDFYLGELIENDDDQKQTQKYESEKQKLLSREKVLMDAVKKAYQKLLTELDQRKEILMKSVNDAENRSENINQDLDFRKKNLSHVLNSNNANEVFSIHSEEKTSRNQRVEQVKVLLKRFQYLYQENK</sequence>
<keyword evidence="1" id="KW-0175">Coiled coil</keyword>
<dbReference type="AlphaFoldDB" id="A0A8S3S440"/>
<name>A0A8S3S440_MYTED</name>
<evidence type="ECO:0000313" key="2">
    <source>
        <dbReference type="EMBL" id="CAG2213994.1"/>
    </source>
</evidence>
<comment type="caution">
    <text evidence="2">The sequence shown here is derived from an EMBL/GenBank/DDBJ whole genome shotgun (WGS) entry which is preliminary data.</text>
</comment>
<evidence type="ECO:0000313" key="3">
    <source>
        <dbReference type="Proteomes" id="UP000683360"/>
    </source>
</evidence>
<gene>
    <name evidence="2" type="ORF">MEDL_27903</name>
</gene>
<feature type="coiled-coil region" evidence="1">
    <location>
        <begin position="73"/>
        <end position="107"/>
    </location>
</feature>
<dbReference type="Proteomes" id="UP000683360">
    <property type="component" value="Unassembled WGS sequence"/>
</dbReference>
<dbReference type="EMBL" id="CAJPWZ010001397">
    <property type="protein sequence ID" value="CAG2213994.1"/>
    <property type="molecule type" value="Genomic_DNA"/>
</dbReference>
<organism evidence="2 3">
    <name type="scientific">Mytilus edulis</name>
    <name type="common">Blue mussel</name>
    <dbReference type="NCBI Taxonomy" id="6550"/>
    <lineage>
        <taxon>Eukaryota</taxon>
        <taxon>Metazoa</taxon>
        <taxon>Spiralia</taxon>
        <taxon>Lophotrochozoa</taxon>
        <taxon>Mollusca</taxon>
        <taxon>Bivalvia</taxon>
        <taxon>Autobranchia</taxon>
        <taxon>Pteriomorphia</taxon>
        <taxon>Mytilida</taxon>
        <taxon>Mytiloidea</taxon>
        <taxon>Mytilidae</taxon>
        <taxon>Mytilinae</taxon>
        <taxon>Mytilus</taxon>
    </lineage>
</organism>